<dbReference type="CDD" id="cd00170">
    <property type="entry name" value="SEC14"/>
    <property type="match status" value="1"/>
</dbReference>
<comment type="caution">
    <text evidence="2">The sequence shown here is derived from an EMBL/GenBank/DDBJ whole genome shotgun (WGS) entry which is preliminary data.</text>
</comment>
<reference evidence="2" key="1">
    <citation type="submission" date="2021-06" db="EMBL/GenBank/DDBJ databases">
        <authorList>
            <person name="Hodson N. C."/>
            <person name="Mongue J. A."/>
            <person name="Jaron S. K."/>
        </authorList>
    </citation>
    <scope>NUCLEOTIDE SEQUENCE</scope>
</reference>
<protein>
    <recommendedName>
        <fullName evidence="1">CRAL-TRIO domain-containing protein</fullName>
    </recommendedName>
</protein>
<organism evidence="2 3">
    <name type="scientific">Allacma fusca</name>
    <dbReference type="NCBI Taxonomy" id="39272"/>
    <lineage>
        <taxon>Eukaryota</taxon>
        <taxon>Metazoa</taxon>
        <taxon>Ecdysozoa</taxon>
        <taxon>Arthropoda</taxon>
        <taxon>Hexapoda</taxon>
        <taxon>Collembola</taxon>
        <taxon>Symphypleona</taxon>
        <taxon>Sminthuridae</taxon>
        <taxon>Allacma</taxon>
    </lineage>
</organism>
<evidence type="ECO:0000313" key="2">
    <source>
        <dbReference type="EMBL" id="CAG7838394.1"/>
    </source>
</evidence>
<sequence>MGTINDQEHSILLKFRNHISDLELSESQRSDYFLIRWLRARGNDLDGAKATLSNYLEYRRKDNIDNILLWEPPEDVRTMAPYQFLGVDSENSPVIFVPFNRWNCRKLSELGLASDVIRYVDRLYEEIENTMIDKLTPEGIPTTQFVVIIDTYNLSLLTFSSLIVVDTLLQIAKKFEAYHPESVKRFFIPNAGRAFSAAFTLVKPILGPKTANKFKIFGTNPDIYKKEMLKELPAGILPPKFGGTNMTIPGGDKLDLNCGILAPVDSSYVTID</sequence>
<name>A0A8J2PYX5_9HEXA</name>
<dbReference type="Proteomes" id="UP000708208">
    <property type="component" value="Unassembled WGS sequence"/>
</dbReference>
<keyword evidence="3" id="KW-1185">Reference proteome</keyword>
<dbReference type="Pfam" id="PF00650">
    <property type="entry name" value="CRAL_TRIO"/>
    <property type="match status" value="1"/>
</dbReference>
<feature type="domain" description="CRAL-TRIO" evidence="1">
    <location>
        <begin position="72"/>
        <end position="249"/>
    </location>
</feature>
<accession>A0A8J2PYX5</accession>
<gene>
    <name evidence="2" type="ORF">AFUS01_LOCUS47371</name>
</gene>
<dbReference type="OrthoDB" id="1434354at2759"/>
<dbReference type="SMART" id="SM00516">
    <property type="entry name" value="SEC14"/>
    <property type="match status" value="1"/>
</dbReference>
<evidence type="ECO:0000313" key="3">
    <source>
        <dbReference type="Proteomes" id="UP000708208"/>
    </source>
</evidence>
<dbReference type="PANTHER" id="PTHR23324">
    <property type="entry name" value="SEC14 RELATED PROTEIN"/>
    <property type="match status" value="1"/>
</dbReference>
<dbReference type="PANTHER" id="PTHR23324:SF83">
    <property type="entry name" value="SEC14-LIKE PROTEIN 2"/>
    <property type="match status" value="1"/>
</dbReference>
<dbReference type="AlphaFoldDB" id="A0A8J2PYX5"/>
<proteinExistence type="predicted"/>
<dbReference type="InterPro" id="IPR001251">
    <property type="entry name" value="CRAL-TRIO_dom"/>
</dbReference>
<dbReference type="InterPro" id="IPR051064">
    <property type="entry name" value="SEC14/CRAL-TRIO_domain"/>
</dbReference>
<dbReference type="PROSITE" id="PS50191">
    <property type="entry name" value="CRAL_TRIO"/>
    <property type="match status" value="1"/>
</dbReference>
<dbReference type="EMBL" id="CAJVCH010571739">
    <property type="protein sequence ID" value="CAG7838394.1"/>
    <property type="molecule type" value="Genomic_DNA"/>
</dbReference>
<dbReference type="GO" id="GO:0005737">
    <property type="term" value="C:cytoplasm"/>
    <property type="evidence" value="ECO:0007669"/>
    <property type="project" value="TreeGrafter"/>
</dbReference>
<evidence type="ECO:0000259" key="1">
    <source>
        <dbReference type="PROSITE" id="PS50191"/>
    </source>
</evidence>